<dbReference type="InterPro" id="IPR016907">
    <property type="entry name" value="UCP029033"/>
</dbReference>
<sequence>MKLKLVGVVAALVVAVGIALAGWFVGSSLVESRQPLRTVTVKGLSERPVRADLGFWPIRFVATGASLEEARAGLADSESAVRAFLADRAFSDEEIQVQTVLVEDRAAGYNAGSTPDAFRFVLTEEMLVTTNKVEELAEASRMVADLLRQGVVFSSDAYNAGASFVFTGVNDYKADMLTEATQRARETAAQFAEESNAVVGDIQTANQGVFEILPAVEIPNDRPEKQIDKKLRVVTTITYFLSD</sequence>
<proteinExistence type="predicted"/>
<dbReference type="Proteomes" id="UP000646579">
    <property type="component" value="Unassembled WGS sequence"/>
</dbReference>
<comment type="caution">
    <text evidence="1">The sequence shown here is derived from an EMBL/GenBank/DDBJ whole genome shotgun (WGS) entry which is preliminary data.</text>
</comment>
<organism evidence="1 2">
    <name type="scientific">Devosia pacifica</name>
    <dbReference type="NCBI Taxonomy" id="1335967"/>
    <lineage>
        <taxon>Bacteria</taxon>
        <taxon>Pseudomonadati</taxon>
        <taxon>Pseudomonadota</taxon>
        <taxon>Alphaproteobacteria</taxon>
        <taxon>Hyphomicrobiales</taxon>
        <taxon>Devosiaceae</taxon>
        <taxon>Devosia</taxon>
    </lineage>
</organism>
<dbReference type="RefSeq" id="WP_189424861.1">
    <property type="nucleotide sequence ID" value="NZ_BMZE01000002.1"/>
</dbReference>
<gene>
    <name evidence="1" type="ORF">GCM10007989_14760</name>
</gene>
<dbReference type="PANTHER" id="PTHR34387:SF2">
    <property type="entry name" value="SLR1258 PROTEIN"/>
    <property type="match status" value="1"/>
</dbReference>
<evidence type="ECO:0008006" key="3">
    <source>
        <dbReference type="Google" id="ProtNLM"/>
    </source>
</evidence>
<dbReference type="PANTHER" id="PTHR34387">
    <property type="entry name" value="SLR1258 PROTEIN"/>
    <property type="match status" value="1"/>
</dbReference>
<reference evidence="1" key="2">
    <citation type="submission" date="2020-09" db="EMBL/GenBank/DDBJ databases">
        <authorList>
            <person name="Sun Q."/>
            <person name="Kim S."/>
        </authorList>
    </citation>
    <scope>NUCLEOTIDE SEQUENCE</scope>
    <source>
        <strain evidence="1">KCTC 32437</strain>
    </source>
</reference>
<dbReference type="GO" id="GO:0006974">
    <property type="term" value="P:DNA damage response"/>
    <property type="evidence" value="ECO:0007669"/>
    <property type="project" value="TreeGrafter"/>
</dbReference>
<dbReference type="Gene3D" id="3.30.110.170">
    <property type="entry name" value="Protein of unknown function (DUF541), domain 1"/>
    <property type="match status" value="1"/>
</dbReference>
<evidence type="ECO:0000313" key="2">
    <source>
        <dbReference type="Proteomes" id="UP000646579"/>
    </source>
</evidence>
<dbReference type="PIRSF" id="PIRSF029033">
    <property type="entry name" value="UCP029033"/>
    <property type="match status" value="1"/>
</dbReference>
<evidence type="ECO:0000313" key="1">
    <source>
        <dbReference type="EMBL" id="GHA20681.1"/>
    </source>
</evidence>
<dbReference type="AlphaFoldDB" id="A0A918S239"/>
<name>A0A918S239_9HYPH</name>
<keyword evidence="2" id="KW-1185">Reference proteome</keyword>
<dbReference type="InterPro" id="IPR007497">
    <property type="entry name" value="SIMPL/DUF541"/>
</dbReference>
<accession>A0A918S239</accession>
<dbReference type="Gene3D" id="3.30.70.2970">
    <property type="entry name" value="Protein of unknown function (DUF541), domain 2"/>
    <property type="match status" value="1"/>
</dbReference>
<reference evidence="1" key="1">
    <citation type="journal article" date="2014" name="Int. J. Syst. Evol. Microbiol.">
        <title>Complete genome sequence of Corynebacterium casei LMG S-19264T (=DSM 44701T), isolated from a smear-ripened cheese.</title>
        <authorList>
            <consortium name="US DOE Joint Genome Institute (JGI-PGF)"/>
            <person name="Walter F."/>
            <person name="Albersmeier A."/>
            <person name="Kalinowski J."/>
            <person name="Ruckert C."/>
        </authorList>
    </citation>
    <scope>NUCLEOTIDE SEQUENCE</scope>
    <source>
        <strain evidence="1">KCTC 32437</strain>
    </source>
</reference>
<dbReference type="InterPro" id="IPR052022">
    <property type="entry name" value="26kDa_periplasmic_antigen"/>
</dbReference>
<protein>
    <recommendedName>
        <fullName evidence="3">SIMPL domain-containing protein</fullName>
    </recommendedName>
</protein>
<dbReference type="EMBL" id="BMZE01000002">
    <property type="protein sequence ID" value="GHA20681.1"/>
    <property type="molecule type" value="Genomic_DNA"/>
</dbReference>
<dbReference type="Pfam" id="PF04402">
    <property type="entry name" value="SIMPL"/>
    <property type="match status" value="1"/>
</dbReference>